<reference evidence="2" key="1">
    <citation type="submission" date="2023-03" db="EMBL/GenBank/DDBJ databases">
        <title>Massive genome expansion in bonnet fungi (Mycena s.s.) driven by repeated elements and novel gene families across ecological guilds.</title>
        <authorList>
            <consortium name="Lawrence Berkeley National Laboratory"/>
            <person name="Harder C.B."/>
            <person name="Miyauchi S."/>
            <person name="Viragh M."/>
            <person name="Kuo A."/>
            <person name="Thoen E."/>
            <person name="Andreopoulos B."/>
            <person name="Lu D."/>
            <person name="Skrede I."/>
            <person name="Drula E."/>
            <person name="Henrissat B."/>
            <person name="Morin E."/>
            <person name="Kohler A."/>
            <person name="Barry K."/>
            <person name="LaButti K."/>
            <person name="Morin E."/>
            <person name="Salamov A."/>
            <person name="Lipzen A."/>
            <person name="Mereny Z."/>
            <person name="Hegedus B."/>
            <person name="Baldrian P."/>
            <person name="Stursova M."/>
            <person name="Weitz H."/>
            <person name="Taylor A."/>
            <person name="Grigoriev I.V."/>
            <person name="Nagy L.G."/>
            <person name="Martin F."/>
            <person name="Kauserud H."/>
        </authorList>
    </citation>
    <scope>NUCLEOTIDE SEQUENCE</scope>
    <source>
        <strain evidence="2">CBHHK188m</strain>
    </source>
</reference>
<dbReference type="Proteomes" id="UP001215280">
    <property type="component" value="Unassembled WGS sequence"/>
</dbReference>
<comment type="caution">
    <text evidence="2">The sequence shown here is derived from an EMBL/GenBank/DDBJ whole genome shotgun (WGS) entry which is preliminary data.</text>
</comment>
<dbReference type="AlphaFoldDB" id="A0AAD7N1K2"/>
<dbReference type="InterPro" id="IPR011009">
    <property type="entry name" value="Kinase-like_dom_sf"/>
</dbReference>
<protein>
    <recommendedName>
        <fullName evidence="4">Alpha-type protein kinase domain-containing protein</fullName>
    </recommendedName>
</protein>
<feature type="region of interest" description="Disordered" evidence="1">
    <location>
        <begin position="166"/>
        <end position="194"/>
    </location>
</feature>
<organism evidence="2 3">
    <name type="scientific">Mycena maculata</name>
    <dbReference type="NCBI Taxonomy" id="230809"/>
    <lineage>
        <taxon>Eukaryota</taxon>
        <taxon>Fungi</taxon>
        <taxon>Dikarya</taxon>
        <taxon>Basidiomycota</taxon>
        <taxon>Agaricomycotina</taxon>
        <taxon>Agaricomycetes</taxon>
        <taxon>Agaricomycetidae</taxon>
        <taxon>Agaricales</taxon>
        <taxon>Marasmiineae</taxon>
        <taxon>Mycenaceae</taxon>
        <taxon>Mycena</taxon>
    </lineage>
</organism>
<dbReference type="EMBL" id="JARJLG010000128">
    <property type="protein sequence ID" value="KAJ7740269.1"/>
    <property type="molecule type" value="Genomic_DNA"/>
</dbReference>
<keyword evidence="3" id="KW-1185">Reference proteome</keyword>
<sequence length="351" mass="39683">MKHSLCGMCQRLDLADKGEEDPQVAAGHQQRHDRLQRSMGRPLQNSTNQPFGATTSVQELQHLKTTSQTDAKDEMARYYDLQWTGMPGHPLSLKCDEVTLRFPDNIDLHPSNEYLTVQGIYKFYSERPDRAVVNVDAKLKLLKGTSMVFINEKKYTNRMISMEEDHEELASRKRRRSSTPSSPNKRLSRIMDSKFNGNDDDYSVLDREPETLKVTFNILNCNPDGPDGHHVFAKDPLTKTGAIEKKTLILSLGDRGKSKDVIQRVHWLLPISRVRSRHKGSLVIFDPMTHTVIGKSGPGDHGHKGIRETINSHNCNIFCTALKLPKHNILLDTLEERIKEAADPGTHASTS</sequence>
<dbReference type="Gene3D" id="3.20.200.10">
    <property type="entry name" value="MHCK/EF2 kinase"/>
    <property type="match status" value="1"/>
</dbReference>
<dbReference type="SUPFAM" id="SSF56112">
    <property type="entry name" value="Protein kinase-like (PK-like)"/>
    <property type="match status" value="1"/>
</dbReference>
<evidence type="ECO:0000313" key="3">
    <source>
        <dbReference type="Proteomes" id="UP001215280"/>
    </source>
</evidence>
<name>A0AAD7N1K2_9AGAR</name>
<proteinExistence type="predicted"/>
<feature type="region of interest" description="Disordered" evidence="1">
    <location>
        <begin position="18"/>
        <end position="51"/>
    </location>
</feature>
<gene>
    <name evidence="2" type="ORF">DFH07DRAFT_965450</name>
</gene>
<evidence type="ECO:0008006" key="4">
    <source>
        <dbReference type="Google" id="ProtNLM"/>
    </source>
</evidence>
<evidence type="ECO:0000313" key="2">
    <source>
        <dbReference type="EMBL" id="KAJ7740269.1"/>
    </source>
</evidence>
<evidence type="ECO:0000256" key="1">
    <source>
        <dbReference type="SAM" id="MobiDB-lite"/>
    </source>
</evidence>
<accession>A0AAD7N1K2</accession>